<dbReference type="Pfam" id="PF05209">
    <property type="entry name" value="MinC_N"/>
    <property type="match status" value="1"/>
</dbReference>
<proteinExistence type="inferred from homology"/>
<feature type="domain" description="Septum formation inhibitor MinC C-terminal" evidence="8">
    <location>
        <begin position="146"/>
        <end position="246"/>
    </location>
</feature>
<gene>
    <name evidence="6 10" type="primary">minC</name>
    <name evidence="10" type="ORF">GCM10011402_34420</name>
</gene>
<keyword evidence="11" id="KW-1185">Reference proteome</keyword>
<keyword evidence="4 6" id="KW-0131">Cell cycle</keyword>
<evidence type="ECO:0000256" key="3">
    <source>
        <dbReference type="ARBA" id="ARBA00023210"/>
    </source>
</evidence>
<dbReference type="RefSeq" id="WP_229665390.1">
    <property type="nucleotide sequence ID" value="NZ_BMIV01000021.1"/>
</dbReference>
<sequence>MFDVSDEYARARPVAPPARTAAFQVRGRFLTVLTLRIDSGIADDRFHAQLEEQLGRTPQFFSGAPVVLDLAQAPETADLDRIRALLDKLRQQGLQVFGVQNGDGFDPAALRDLGLIAVNTGRDAPLPRRSGPAQPAAPARPAETKVIRSPVRSGQMIVAEQGDLTVIGSVASGAELIAAGNIHVYGTLRGRAMAGCHGNENAHIFCQSLDAELVAIAGLYQTSESLDDAARQRCTHIYLENEKLRMEVIA</sequence>
<evidence type="ECO:0000256" key="6">
    <source>
        <dbReference type="HAMAP-Rule" id="MF_00267"/>
    </source>
</evidence>
<evidence type="ECO:0000313" key="11">
    <source>
        <dbReference type="Proteomes" id="UP000640509"/>
    </source>
</evidence>
<keyword evidence="3 6" id="KW-0717">Septation</keyword>
<feature type="domain" description="Septum formation inhibitor MinC N-terminal" evidence="9">
    <location>
        <begin position="23"/>
        <end position="96"/>
    </location>
</feature>
<protein>
    <recommendedName>
        <fullName evidence="6">Probable septum site-determining protein MinC</fullName>
    </recommendedName>
</protein>
<evidence type="ECO:0000259" key="8">
    <source>
        <dbReference type="Pfam" id="PF03775"/>
    </source>
</evidence>
<evidence type="ECO:0000256" key="2">
    <source>
        <dbReference type="ARBA" id="ARBA00022618"/>
    </source>
</evidence>
<reference evidence="11" key="1">
    <citation type="journal article" date="2019" name="Int. J. Syst. Evol. Microbiol.">
        <title>The Global Catalogue of Microorganisms (GCM) 10K type strain sequencing project: providing services to taxonomists for standard genome sequencing and annotation.</title>
        <authorList>
            <consortium name="The Broad Institute Genomics Platform"/>
            <consortium name="The Broad Institute Genome Sequencing Center for Infectious Disease"/>
            <person name="Wu L."/>
            <person name="Ma J."/>
        </authorList>
    </citation>
    <scope>NUCLEOTIDE SEQUENCE [LARGE SCALE GENOMIC DNA]</scope>
    <source>
        <strain evidence="11">CGMCC 1.15419</strain>
    </source>
</reference>
<dbReference type="Proteomes" id="UP000640509">
    <property type="component" value="Unassembled WGS sequence"/>
</dbReference>
<comment type="subunit">
    <text evidence="6">Interacts with MinD and FtsZ.</text>
</comment>
<name>A0ABQ1VM01_9RHOB</name>
<feature type="compositionally biased region" description="Low complexity" evidence="7">
    <location>
        <begin position="127"/>
        <end position="141"/>
    </location>
</feature>
<organism evidence="10 11">
    <name type="scientific">Paracoccus acridae</name>
    <dbReference type="NCBI Taxonomy" id="1795310"/>
    <lineage>
        <taxon>Bacteria</taxon>
        <taxon>Pseudomonadati</taxon>
        <taxon>Pseudomonadota</taxon>
        <taxon>Alphaproteobacteria</taxon>
        <taxon>Rhodobacterales</taxon>
        <taxon>Paracoccaceae</taxon>
        <taxon>Paracoccus</taxon>
    </lineage>
</organism>
<comment type="function">
    <text evidence="5 6">Cell division inhibitor that blocks the formation of polar Z ring septums. Rapidly oscillates between the poles of the cell to destabilize FtsZ filaments that have formed before they mature into polar Z rings. Prevents FtsZ polymerization.</text>
</comment>
<dbReference type="PANTHER" id="PTHR34108">
    <property type="entry name" value="SEPTUM SITE-DETERMINING PROTEIN MINC"/>
    <property type="match status" value="1"/>
</dbReference>
<evidence type="ECO:0000256" key="5">
    <source>
        <dbReference type="ARBA" id="ARBA00025606"/>
    </source>
</evidence>
<evidence type="ECO:0000313" key="10">
    <source>
        <dbReference type="EMBL" id="GGF78900.1"/>
    </source>
</evidence>
<dbReference type="PANTHER" id="PTHR34108:SF1">
    <property type="entry name" value="SEPTUM SITE-DETERMINING PROTEIN MINC"/>
    <property type="match status" value="1"/>
</dbReference>
<dbReference type="Gene3D" id="3.30.70.260">
    <property type="match status" value="1"/>
</dbReference>
<evidence type="ECO:0000256" key="1">
    <source>
        <dbReference type="ARBA" id="ARBA00006291"/>
    </source>
</evidence>
<comment type="similarity">
    <text evidence="1 6">Belongs to the MinC family.</text>
</comment>
<dbReference type="InterPro" id="IPR007874">
    <property type="entry name" value="MinC_N"/>
</dbReference>
<dbReference type="InterPro" id="IPR036145">
    <property type="entry name" value="MinC_C_sf"/>
</dbReference>
<accession>A0ABQ1VM01</accession>
<dbReference type="EMBL" id="BMIV01000021">
    <property type="protein sequence ID" value="GGF78900.1"/>
    <property type="molecule type" value="Genomic_DNA"/>
</dbReference>
<comment type="caution">
    <text evidence="10">The sequence shown here is derived from an EMBL/GenBank/DDBJ whole genome shotgun (WGS) entry which is preliminary data.</text>
</comment>
<dbReference type="HAMAP" id="MF_00267">
    <property type="entry name" value="MinC"/>
    <property type="match status" value="1"/>
</dbReference>
<dbReference type="Gene3D" id="2.160.20.70">
    <property type="match status" value="1"/>
</dbReference>
<evidence type="ECO:0000259" key="9">
    <source>
        <dbReference type="Pfam" id="PF05209"/>
    </source>
</evidence>
<evidence type="ECO:0000256" key="7">
    <source>
        <dbReference type="SAM" id="MobiDB-lite"/>
    </source>
</evidence>
<feature type="region of interest" description="Disordered" evidence="7">
    <location>
        <begin position="124"/>
        <end position="144"/>
    </location>
</feature>
<keyword evidence="2 6" id="KW-0132">Cell division</keyword>
<dbReference type="SUPFAM" id="SSF63848">
    <property type="entry name" value="Cell-division inhibitor MinC, C-terminal domain"/>
    <property type="match status" value="1"/>
</dbReference>
<dbReference type="InterPro" id="IPR005526">
    <property type="entry name" value="Septum_form_inhib_MinC_C"/>
</dbReference>
<dbReference type="InterPro" id="IPR016098">
    <property type="entry name" value="CAP/MinC_C"/>
</dbReference>
<dbReference type="Pfam" id="PF03775">
    <property type="entry name" value="MinC_C"/>
    <property type="match status" value="1"/>
</dbReference>
<dbReference type="InterPro" id="IPR013033">
    <property type="entry name" value="MinC"/>
</dbReference>
<dbReference type="NCBIfam" id="TIGR01222">
    <property type="entry name" value="minC"/>
    <property type="match status" value="1"/>
</dbReference>
<evidence type="ECO:0000256" key="4">
    <source>
        <dbReference type="ARBA" id="ARBA00023306"/>
    </source>
</evidence>